<accession>A0ACA9LQW0</accession>
<name>A0ACA9LQW0_9GLOM</name>
<keyword evidence="2" id="KW-1185">Reference proteome</keyword>
<dbReference type="EMBL" id="CAJVPM010007252">
    <property type="protein sequence ID" value="CAG8543774.1"/>
    <property type="molecule type" value="Genomic_DNA"/>
</dbReference>
<organism evidence="1 2">
    <name type="scientific">Scutellospora calospora</name>
    <dbReference type="NCBI Taxonomy" id="85575"/>
    <lineage>
        <taxon>Eukaryota</taxon>
        <taxon>Fungi</taxon>
        <taxon>Fungi incertae sedis</taxon>
        <taxon>Mucoromycota</taxon>
        <taxon>Glomeromycotina</taxon>
        <taxon>Glomeromycetes</taxon>
        <taxon>Diversisporales</taxon>
        <taxon>Gigasporaceae</taxon>
        <taxon>Scutellospora</taxon>
    </lineage>
</organism>
<dbReference type="Proteomes" id="UP000789860">
    <property type="component" value="Unassembled WGS sequence"/>
</dbReference>
<comment type="caution">
    <text evidence="1">The sequence shown here is derived from an EMBL/GenBank/DDBJ whole genome shotgun (WGS) entry which is preliminary data.</text>
</comment>
<evidence type="ECO:0000313" key="2">
    <source>
        <dbReference type="Proteomes" id="UP000789860"/>
    </source>
</evidence>
<feature type="non-terminal residue" evidence="1">
    <location>
        <position position="485"/>
    </location>
</feature>
<proteinExistence type="predicted"/>
<protein>
    <submittedName>
        <fullName evidence="1">11514_t:CDS:1</fullName>
    </submittedName>
</protein>
<sequence length="485" mass="55230">MKITYKLIAQYLFFCLIITLTKSQQYFNYTESTLETQDTPPLVADIKTYNDGTILVHVIRNDSTQSNIDCLKFRGMSLEQKLRIRIIHLNGTVKEINPDLKLDPVNYCLFNNTEYKINKLNNILIYLKDTKKNNTSILHNIINPISIYPLQKQFILVTYVNTTNSSNLTTYEEWANVIDWNGNSQSDDSGNLYNSSYIIYFSSYYYSLVTIISTVDNGYIAVSNNTQYNSDLLLPLGGLYTSFIPYNQYNTYNYNSERQIYITQTNMTINSVSCDNSCYGFILCIVTVISSNNILHYLKMFLDSVGAVLTMDIIYEHPNSPGPFLTNYFGVNAIMNNNTLLLASPYTNNNTSWSLLTIPLPLPDHIRDSGYDNPLINITIPPINAVVNSSTTTLNITFTESVMLSTGNITIYKASDNSIRQRISAKMHEFCKISGVWSDIVSITVIKSTFNEYGEQYFVTMDNNFVTSFDNLLKGIHDGIWILKS</sequence>
<reference evidence="1" key="1">
    <citation type="submission" date="2021-06" db="EMBL/GenBank/DDBJ databases">
        <authorList>
            <person name="Kallberg Y."/>
            <person name="Tangrot J."/>
            <person name="Rosling A."/>
        </authorList>
    </citation>
    <scope>NUCLEOTIDE SEQUENCE</scope>
    <source>
        <strain evidence="1">AU212A</strain>
    </source>
</reference>
<evidence type="ECO:0000313" key="1">
    <source>
        <dbReference type="EMBL" id="CAG8543774.1"/>
    </source>
</evidence>
<gene>
    <name evidence="1" type="ORF">SCALOS_LOCUS4937</name>
</gene>